<accession>S7UKD6</accession>
<dbReference type="AlphaFoldDB" id="S7UKD6"/>
<dbReference type="InterPro" id="IPR058240">
    <property type="entry name" value="rSAM_sf"/>
</dbReference>
<dbReference type="STRING" id="1121439.dsat_2847"/>
<evidence type="ECO:0000313" key="1">
    <source>
        <dbReference type="EMBL" id="EPR34289.1"/>
    </source>
</evidence>
<name>S7UKD6_9BACT</name>
<keyword evidence="2" id="KW-1185">Reference proteome</keyword>
<reference evidence="1 2" key="1">
    <citation type="journal article" date="2013" name="Genome Announc.">
        <title>Draft genome sequences for three mercury-methylating, sulfate-reducing bacteria.</title>
        <authorList>
            <person name="Brown S.D."/>
            <person name="Hurt R.A.Jr."/>
            <person name="Gilmour C.C."/>
            <person name="Elias D.A."/>
        </authorList>
    </citation>
    <scope>NUCLEOTIDE SEQUENCE [LARGE SCALE GENOMIC DNA]</scope>
    <source>
        <strain evidence="1 2">DSM 16529</strain>
    </source>
</reference>
<evidence type="ECO:0008006" key="3">
    <source>
        <dbReference type="Google" id="ProtNLM"/>
    </source>
</evidence>
<proteinExistence type="predicted"/>
<evidence type="ECO:0000313" key="2">
    <source>
        <dbReference type="Proteomes" id="UP000014975"/>
    </source>
</evidence>
<protein>
    <recommendedName>
        <fullName evidence="3">Radical SAM domain protein</fullName>
    </recommendedName>
</protein>
<dbReference type="Proteomes" id="UP000014975">
    <property type="component" value="Unassembled WGS sequence"/>
</dbReference>
<dbReference type="EMBL" id="ATHI01000013">
    <property type="protein sequence ID" value="EPR34289.1"/>
    <property type="molecule type" value="Genomic_DNA"/>
</dbReference>
<dbReference type="Gene3D" id="3.20.20.70">
    <property type="entry name" value="Aldolase class I"/>
    <property type="match status" value="1"/>
</dbReference>
<sequence length="283" mass="30097">MGVKDARGYLVEAAGLESLRSVSLTGGEPMLFPDLVRDTLHASHELGLEAELVSNSFFATSEAAAMKCLSPLVSLGLTTYVTSLDLFHAEFVPPERVGNAVRAALALGLGVVLKILDRGPGAMPPDETRRVIGEALDSPRLRQARGALVLAGRVRSRDHATSRPAAAWQGACDKVLRYPAVTHDGLFYACCSFGEGARLVGDATREPLLSLLHDMRGDLLLNILSWRGPAGVHGMLVERGLADPGRLFLGPCDLCTSLWEDPDLRPATASLVADLTGSLHTLA</sequence>
<comment type="caution">
    <text evidence="1">The sequence shown here is derived from an EMBL/GenBank/DDBJ whole genome shotgun (WGS) entry which is preliminary data.</text>
</comment>
<dbReference type="SUPFAM" id="SSF102114">
    <property type="entry name" value="Radical SAM enzymes"/>
    <property type="match status" value="1"/>
</dbReference>
<organism evidence="1 2">
    <name type="scientific">Alkalidesulfovibrio alkalitolerans DSM 16529</name>
    <dbReference type="NCBI Taxonomy" id="1121439"/>
    <lineage>
        <taxon>Bacteria</taxon>
        <taxon>Pseudomonadati</taxon>
        <taxon>Thermodesulfobacteriota</taxon>
        <taxon>Desulfovibrionia</taxon>
        <taxon>Desulfovibrionales</taxon>
        <taxon>Desulfovibrionaceae</taxon>
        <taxon>Alkalidesulfovibrio</taxon>
    </lineage>
</organism>
<dbReference type="eggNOG" id="COG0535">
    <property type="taxonomic scope" value="Bacteria"/>
</dbReference>
<dbReference type="PATRIC" id="fig|1121439.3.peg.1363"/>
<gene>
    <name evidence="1" type="ORF">dsat_2847</name>
</gene>
<dbReference type="InterPro" id="IPR013785">
    <property type="entry name" value="Aldolase_TIM"/>
</dbReference>